<dbReference type="InterPro" id="IPR017853">
    <property type="entry name" value="GH"/>
</dbReference>
<dbReference type="GO" id="GO:0005829">
    <property type="term" value="C:cytosol"/>
    <property type="evidence" value="ECO:0007669"/>
    <property type="project" value="TreeGrafter"/>
</dbReference>
<evidence type="ECO:0000256" key="2">
    <source>
        <dbReference type="ARBA" id="ARBA00022801"/>
    </source>
</evidence>
<evidence type="ECO:0000313" key="6">
    <source>
        <dbReference type="Proteomes" id="UP000705283"/>
    </source>
</evidence>
<keyword evidence="3" id="KW-0326">Glycosidase</keyword>
<dbReference type="InterPro" id="IPR033132">
    <property type="entry name" value="GH_1_N_CS"/>
</dbReference>
<protein>
    <submittedName>
        <fullName evidence="5">Glycoside hydrolase family 1 protein</fullName>
    </submittedName>
</protein>
<evidence type="ECO:0000313" key="5">
    <source>
        <dbReference type="EMBL" id="MBF6637543.1"/>
    </source>
</evidence>
<dbReference type="AlphaFoldDB" id="A0AA41BXF7"/>
<organism evidence="5 6">
    <name type="scientific">Rouxiella silvae</name>
    <dbReference type="NCBI Taxonomy" id="1646373"/>
    <lineage>
        <taxon>Bacteria</taxon>
        <taxon>Pseudomonadati</taxon>
        <taxon>Pseudomonadota</taxon>
        <taxon>Gammaproteobacteria</taxon>
        <taxon>Enterobacterales</taxon>
        <taxon>Yersiniaceae</taxon>
        <taxon>Rouxiella</taxon>
    </lineage>
</organism>
<dbReference type="PRINTS" id="PR00131">
    <property type="entry name" value="GLHYDRLASE1"/>
</dbReference>
<dbReference type="RefSeq" id="WP_194978161.1">
    <property type="nucleotide sequence ID" value="NZ_JADMKS010000005.1"/>
</dbReference>
<comment type="caution">
    <text evidence="5">The sequence shown here is derived from an EMBL/GenBank/DDBJ whole genome shotgun (WGS) entry which is preliminary data.</text>
</comment>
<name>A0AA41BXF7_9GAMM</name>
<comment type="similarity">
    <text evidence="1 4">Belongs to the glycosyl hydrolase 1 family.</text>
</comment>
<dbReference type="PANTHER" id="PTHR10353">
    <property type="entry name" value="GLYCOSYL HYDROLASE"/>
    <property type="match status" value="1"/>
</dbReference>
<dbReference type="PROSITE" id="PS00653">
    <property type="entry name" value="GLYCOSYL_HYDROL_F1_2"/>
    <property type="match status" value="1"/>
</dbReference>
<dbReference type="Pfam" id="PF00232">
    <property type="entry name" value="Glyco_hydro_1"/>
    <property type="match status" value="1"/>
</dbReference>
<dbReference type="InterPro" id="IPR001360">
    <property type="entry name" value="Glyco_hydro_1"/>
</dbReference>
<dbReference type="GO" id="GO:0008422">
    <property type="term" value="F:beta-glucosidase activity"/>
    <property type="evidence" value="ECO:0007669"/>
    <property type="project" value="TreeGrafter"/>
</dbReference>
<reference evidence="5" key="1">
    <citation type="submission" date="2020-11" db="EMBL/GenBank/DDBJ databases">
        <authorList>
            <person name="Lee S.D."/>
        </authorList>
    </citation>
    <scope>NUCLEOTIDE SEQUENCE</scope>
    <source>
        <strain evidence="5">SAP-2</strain>
    </source>
</reference>
<dbReference type="Proteomes" id="UP000705283">
    <property type="component" value="Unassembled WGS sequence"/>
</dbReference>
<evidence type="ECO:0000256" key="3">
    <source>
        <dbReference type="ARBA" id="ARBA00023295"/>
    </source>
</evidence>
<proteinExistence type="inferred from homology"/>
<keyword evidence="2 5" id="KW-0378">Hydrolase</keyword>
<gene>
    <name evidence="5" type="ORF">ITX54_12820</name>
</gene>
<dbReference type="SUPFAM" id="SSF51445">
    <property type="entry name" value="(Trans)glycosidases"/>
    <property type="match status" value="1"/>
</dbReference>
<evidence type="ECO:0000256" key="4">
    <source>
        <dbReference type="RuleBase" id="RU003690"/>
    </source>
</evidence>
<dbReference type="GO" id="GO:0016052">
    <property type="term" value="P:carbohydrate catabolic process"/>
    <property type="evidence" value="ECO:0007669"/>
    <property type="project" value="TreeGrafter"/>
</dbReference>
<dbReference type="Gene3D" id="3.20.20.80">
    <property type="entry name" value="Glycosidases"/>
    <property type="match status" value="1"/>
</dbReference>
<dbReference type="PANTHER" id="PTHR10353:SF136">
    <property type="entry name" value="ARYL-PHOSPHO-BETA-D-GLUCOSIDASE BGLC"/>
    <property type="match status" value="1"/>
</dbReference>
<evidence type="ECO:0000256" key="1">
    <source>
        <dbReference type="ARBA" id="ARBA00010838"/>
    </source>
</evidence>
<dbReference type="FunFam" id="3.20.20.80:FF:000004">
    <property type="entry name" value="Beta-glucosidase 6-phospho-beta-glucosidase"/>
    <property type="match status" value="1"/>
</dbReference>
<reference evidence="5" key="2">
    <citation type="submission" date="2022-09" db="EMBL/GenBank/DDBJ databases">
        <title>Rouxiella aceris sp. nov., isolated from tree sap and emended description of the genus Rhouxiella.</title>
        <authorList>
            <person name="Kim I.S."/>
        </authorList>
    </citation>
    <scope>NUCLEOTIDE SEQUENCE</scope>
    <source>
        <strain evidence="5">SAP-2</strain>
    </source>
</reference>
<sequence>MEHKQLKVFPKSFLWGSASAAYQVEGAWDTDGKGPSVWDNFVRIPGKTFAGTNGDIAVDHYHQYPQDVALMSELGLSAYRFSVAWSRIYPLGNGEINQVGLDFYDRLINELVEKGIEPIVTLYHWDIPQALQDQYGGWESRQIVDDFVRYAKTLFVHFSDRVKYWVTMNEQNVFISHGYKTAMHPPGVRDEKRMYQANHHANLANAAAIVAFRSLGCPGKIGPSFAYGPNYSIDANPENVLAAENAESFDAHFWMDVYARGEYPPQVWQWLVDNHLAPDVYPEDAILLKQGVPDFMGVNYYRTMTNAYNPLDGVGIEQMNTTGKKGTAQESGLPGVYKHVRNPHLQRTNWDWDIDATGLRIGLRRIASRYQLPVMVTENGLGEYDTLTDDLQINDDYRIDYLNEHALAVQQAISDGVEVLGYCTWSFTDLLSWLNGYQKRYGFVYVDRDENSAKSLTRYKKKSFYWYQEVIRSHGATLTRNNK</sequence>
<accession>A0AA41BXF7</accession>
<dbReference type="EMBL" id="JADMKS010000005">
    <property type="protein sequence ID" value="MBF6637543.1"/>
    <property type="molecule type" value="Genomic_DNA"/>
</dbReference>